<keyword evidence="3" id="KW-0032">Aminotransferase</keyword>
<dbReference type="PANTHER" id="PTHR11236">
    <property type="entry name" value="AMINOBENZOATE/ANTHRANILATE SYNTHASE"/>
    <property type="match status" value="1"/>
</dbReference>
<dbReference type="AlphaFoldDB" id="A0A073B212"/>
<dbReference type="InterPro" id="IPR019999">
    <property type="entry name" value="Anth_synth_I-like"/>
</dbReference>
<dbReference type="InterPro" id="IPR015890">
    <property type="entry name" value="Chorismate_C"/>
</dbReference>
<dbReference type="SUPFAM" id="SSF56322">
    <property type="entry name" value="ADC synthase"/>
    <property type="match status" value="1"/>
</dbReference>
<feature type="domain" description="Chorismate-utilising enzyme C-terminal" evidence="2">
    <location>
        <begin position="162"/>
        <end position="412"/>
    </location>
</feature>
<dbReference type="eggNOG" id="COG0147">
    <property type="taxonomic scope" value="Bacteria"/>
</dbReference>
<accession>A0A073B212</accession>
<keyword evidence="3" id="KW-0808">Transferase</keyword>
<dbReference type="EMBL" id="JNVU01000012">
    <property type="protein sequence ID" value="KEI45610.1"/>
    <property type="molecule type" value="Genomic_DNA"/>
</dbReference>
<comment type="caution">
    <text evidence="3">The sequence shown here is derived from an EMBL/GenBank/DDBJ whole genome shotgun (WGS) entry which is preliminary data.</text>
</comment>
<proteinExistence type="predicted"/>
<dbReference type="PANTHER" id="PTHR11236:SF50">
    <property type="entry name" value="AMINODEOXYCHORISMATE SYNTHASE COMPONENT 1"/>
    <property type="match status" value="1"/>
</dbReference>
<reference evidence="3 4" key="1">
    <citation type="submission" date="2014-06" db="EMBL/GenBank/DDBJ databases">
        <title>Saccharopolyspora rectivirgula DSM-43113 Genome sequencing.</title>
        <authorList>
            <person name="Barrera C."/>
            <person name="Millon L."/>
            <person name="Rognon B."/>
            <person name="Zaugg C."/>
            <person name="Monod M."/>
        </authorList>
    </citation>
    <scope>NUCLEOTIDE SEQUENCE [LARGE SCALE GENOMIC DNA]</scope>
    <source>
        <strain evidence="3 4">DSM 43113</strain>
    </source>
</reference>
<dbReference type="InterPro" id="IPR005801">
    <property type="entry name" value="ADC_synthase"/>
</dbReference>
<evidence type="ECO:0000256" key="1">
    <source>
        <dbReference type="SAM" id="MobiDB-lite"/>
    </source>
</evidence>
<evidence type="ECO:0000313" key="4">
    <source>
        <dbReference type="Proteomes" id="UP000031419"/>
    </source>
</evidence>
<dbReference type="PRINTS" id="PR00095">
    <property type="entry name" value="ANTSNTHASEI"/>
</dbReference>
<dbReference type="RefSeq" id="WP_029719895.1">
    <property type="nucleotide sequence ID" value="NZ_JAJUIW010000013.1"/>
</dbReference>
<gene>
    <name evidence="3" type="ORF">GU90_04065</name>
</gene>
<evidence type="ECO:0000313" key="3">
    <source>
        <dbReference type="EMBL" id="KEI45610.1"/>
    </source>
</evidence>
<dbReference type="NCBIfam" id="NF004530">
    <property type="entry name" value="PRK05877.1"/>
    <property type="match status" value="1"/>
</dbReference>
<dbReference type="InterPro" id="IPR005802">
    <property type="entry name" value="ADC_synth_comp_1"/>
</dbReference>
<sequence length="421" mass="44284">MQPFTRPVECDASPAEVLRRLVRHTRSRGLPPPAALTGDWFGGGAVIAPSVEITATAPHRALSQLDVGAGTGAPGPVGGGWIGFLGYELTGPAAAARRGRMPAAAWGWTDRVLRQDPTGRWWLESLHPISPRSAAELAEAISTPAPPPEPHRAGGIQRPSADRHRKAVRACVEAIAAGEIFQANICTRFAVPFHGEPADVFAAGVQRFTPARAAFLTGDWGALVSLSPELFLARHGDVVTSSPIKGTLPRRGPADDGNAARLRSSAKDVAENVMIVDMARNDLGRVARTGTVTTPALLDVQPHPGVWHLVSDVRAELPPELPNSALLEAAFPPASVTGAPKPRALEIIAELEEAPRDVYCGAIGMVSPIAGLELNVAIRTLELADGQMQLGVGGGVTADSDPEQEWQECLTKAAPVLSLLE</sequence>
<name>A0A073B212_9PSEU</name>
<dbReference type="OrthoDB" id="3518032at2"/>
<dbReference type="EC" id="2.6.1.85" evidence="3"/>
<organism evidence="3 4">
    <name type="scientific">Saccharopolyspora rectivirgula</name>
    <dbReference type="NCBI Taxonomy" id="28042"/>
    <lineage>
        <taxon>Bacteria</taxon>
        <taxon>Bacillati</taxon>
        <taxon>Actinomycetota</taxon>
        <taxon>Actinomycetes</taxon>
        <taxon>Pseudonocardiales</taxon>
        <taxon>Pseudonocardiaceae</taxon>
        <taxon>Saccharopolyspora</taxon>
    </lineage>
</organism>
<dbReference type="STRING" id="28042.GU90_04065"/>
<keyword evidence="4" id="KW-1185">Reference proteome</keyword>
<protein>
    <submittedName>
        <fullName evidence="3">Aminodeoxychorismate synthase</fullName>
        <ecNumber evidence="3">2.6.1.85</ecNumber>
    </submittedName>
</protein>
<dbReference type="NCBIfam" id="TIGR00553">
    <property type="entry name" value="pabB"/>
    <property type="match status" value="1"/>
</dbReference>
<feature type="region of interest" description="Disordered" evidence="1">
    <location>
        <begin position="142"/>
        <end position="161"/>
    </location>
</feature>
<dbReference type="GO" id="GO:0046820">
    <property type="term" value="F:4-amino-4-deoxychorismate synthase activity"/>
    <property type="evidence" value="ECO:0007669"/>
    <property type="project" value="UniProtKB-EC"/>
</dbReference>
<dbReference type="Gene3D" id="3.60.120.10">
    <property type="entry name" value="Anthranilate synthase"/>
    <property type="match status" value="1"/>
</dbReference>
<dbReference type="GO" id="GO:0009396">
    <property type="term" value="P:folic acid-containing compound biosynthetic process"/>
    <property type="evidence" value="ECO:0007669"/>
    <property type="project" value="InterPro"/>
</dbReference>
<dbReference type="GO" id="GO:0000162">
    <property type="term" value="P:L-tryptophan biosynthetic process"/>
    <property type="evidence" value="ECO:0007669"/>
    <property type="project" value="TreeGrafter"/>
</dbReference>
<dbReference type="Pfam" id="PF00425">
    <property type="entry name" value="Chorismate_bind"/>
    <property type="match status" value="1"/>
</dbReference>
<evidence type="ECO:0000259" key="2">
    <source>
        <dbReference type="Pfam" id="PF00425"/>
    </source>
</evidence>
<dbReference type="Proteomes" id="UP000031419">
    <property type="component" value="Unassembled WGS sequence"/>
</dbReference>